<dbReference type="EMBL" id="JAPQKH010000003">
    <property type="protein sequence ID" value="KAJ5106408.1"/>
    <property type="molecule type" value="Genomic_DNA"/>
</dbReference>
<keyword evidence="10" id="KW-1185">Reference proteome</keyword>
<evidence type="ECO:0000256" key="3">
    <source>
        <dbReference type="ARBA" id="ARBA00004370"/>
    </source>
</evidence>
<name>A0A9W9KI94_9EURO</name>
<dbReference type="PANTHER" id="PTHR48182">
    <property type="entry name" value="PROTEIN SERAC1"/>
    <property type="match status" value="1"/>
</dbReference>
<dbReference type="GO" id="GO:0005739">
    <property type="term" value="C:mitochondrion"/>
    <property type="evidence" value="ECO:0007669"/>
    <property type="project" value="UniProtKB-SubCell"/>
</dbReference>
<keyword evidence="7" id="KW-0472">Membrane</keyword>
<dbReference type="Pfam" id="PF05057">
    <property type="entry name" value="DUF676"/>
    <property type="match status" value="1"/>
</dbReference>
<dbReference type="Proteomes" id="UP001149165">
    <property type="component" value="Unassembled WGS sequence"/>
</dbReference>
<dbReference type="GO" id="GO:0017000">
    <property type="term" value="P:antibiotic biosynthetic process"/>
    <property type="evidence" value="ECO:0007669"/>
    <property type="project" value="UniProtKB-ARBA"/>
</dbReference>
<dbReference type="InterPro" id="IPR029058">
    <property type="entry name" value="AB_hydrolase_fold"/>
</dbReference>
<dbReference type="OrthoDB" id="427518at2759"/>
<feature type="domain" description="DUF676" evidence="8">
    <location>
        <begin position="26"/>
        <end position="158"/>
    </location>
</feature>
<accession>A0A9W9KI94</accession>
<dbReference type="GO" id="GO:0016020">
    <property type="term" value="C:membrane"/>
    <property type="evidence" value="ECO:0007669"/>
    <property type="project" value="UniProtKB-SubCell"/>
</dbReference>
<evidence type="ECO:0000256" key="2">
    <source>
        <dbReference type="ARBA" id="ARBA00004240"/>
    </source>
</evidence>
<dbReference type="InterPro" id="IPR052374">
    <property type="entry name" value="SERAC1"/>
</dbReference>
<organism evidence="9 10">
    <name type="scientific">Penicillium angulare</name>
    <dbReference type="NCBI Taxonomy" id="116970"/>
    <lineage>
        <taxon>Eukaryota</taxon>
        <taxon>Fungi</taxon>
        <taxon>Dikarya</taxon>
        <taxon>Ascomycota</taxon>
        <taxon>Pezizomycotina</taxon>
        <taxon>Eurotiomycetes</taxon>
        <taxon>Eurotiomycetidae</taxon>
        <taxon>Eurotiales</taxon>
        <taxon>Aspergillaceae</taxon>
        <taxon>Penicillium</taxon>
    </lineage>
</organism>
<dbReference type="SUPFAM" id="SSF53474">
    <property type="entry name" value="alpha/beta-Hydrolases"/>
    <property type="match status" value="1"/>
</dbReference>
<evidence type="ECO:0000259" key="8">
    <source>
        <dbReference type="Pfam" id="PF05057"/>
    </source>
</evidence>
<evidence type="ECO:0000256" key="4">
    <source>
        <dbReference type="ARBA" id="ARBA00007920"/>
    </source>
</evidence>
<dbReference type="PANTHER" id="PTHR48182:SF2">
    <property type="entry name" value="PROTEIN SERAC1"/>
    <property type="match status" value="1"/>
</dbReference>
<evidence type="ECO:0000256" key="1">
    <source>
        <dbReference type="ARBA" id="ARBA00004173"/>
    </source>
</evidence>
<keyword evidence="5" id="KW-0256">Endoplasmic reticulum</keyword>
<gene>
    <name evidence="9" type="ORF">N7456_003083</name>
</gene>
<keyword evidence="6" id="KW-0496">Mitochondrion</keyword>
<reference evidence="9" key="1">
    <citation type="submission" date="2022-11" db="EMBL/GenBank/DDBJ databases">
        <authorList>
            <person name="Petersen C."/>
        </authorList>
    </citation>
    <scope>NUCLEOTIDE SEQUENCE</scope>
    <source>
        <strain evidence="9">IBT 30069</strain>
    </source>
</reference>
<dbReference type="Gene3D" id="3.40.50.1820">
    <property type="entry name" value="alpha/beta hydrolase"/>
    <property type="match status" value="1"/>
</dbReference>
<evidence type="ECO:0000313" key="9">
    <source>
        <dbReference type="EMBL" id="KAJ5106408.1"/>
    </source>
</evidence>
<sequence>MSELYSTKGDYGLRFLHEPPNPTVDIVFVHGLTGNRQTTWTWSHKKETVFWPRDLLKEDLPNARIMTFGYDADIVHALSIAGSNTLRDHGKSFAHELAMRRKRTGAEHRPLIFVAHSLGGLVIEQALLVCRGDAQAYFKSVLSSTFGILFIGTPHAGSGKADLMKPLASLGKVLRASNSALVGVLKPGSEMLANLQQEFHGMLEDRRRNDNSLIEIFCFYEELEVEVVGKIVPNSSAILNNYGSRSIHGNHMQIARFSSKTDQGYVAVSDQLWTWVETIESRALPESTTDVPNQMNQRSIESGGGPIFLGTATAGRDFKLFNSTQTHQY</sequence>
<evidence type="ECO:0000256" key="7">
    <source>
        <dbReference type="ARBA" id="ARBA00023136"/>
    </source>
</evidence>
<dbReference type="GO" id="GO:0005783">
    <property type="term" value="C:endoplasmic reticulum"/>
    <property type="evidence" value="ECO:0007669"/>
    <property type="project" value="UniProtKB-SubCell"/>
</dbReference>
<evidence type="ECO:0000256" key="5">
    <source>
        <dbReference type="ARBA" id="ARBA00022824"/>
    </source>
</evidence>
<dbReference type="InterPro" id="IPR007751">
    <property type="entry name" value="DUF676_lipase-like"/>
</dbReference>
<evidence type="ECO:0000313" key="10">
    <source>
        <dbReference type="Proteomes" id="UP001149165"/>
    </source>
</evidence>
<reference evidence="9" key="2">
    <citation type="journal article" date="2023" name="IMA Fungus">
        <title>Comparative genomic study of the Penicillium genus elucidates a diverse pangenome and 15 lateral gene transfer events.</title>
        <authorList>
            <person name="Petersen C."/>
            <person name="Sorensen T."/>
            <person name="Nielsen M.R."/>
            <person name="Sondergaard T.E."/>
            <person name="Sorensen J.L."/>
            <person name="Fitzpatrick D.A."/>
            <person name="Frisvad J.C."/>
            <person name="Nielsen K.L."/>
        </authorList>
    </citation>
    <scope>NUCLEOTIDE SEQUENCE</scope>
    <source>
        <strain evidence="9">IBT 30069</strain>
    </source>
</reference>
<comment type="caution">
    <text evidence="9">The sequence shown here is derived from an EMBL/GenBank/DDBJ whole genome shotgun (WGS) entry which is preliminary data.</text>
</comment>
<evidence type="ECO:0000256" key="6">
    <source>
        <dbReference type="ARBA" id="ARBA00023128"/>
    </source>
</evidence>
<dbReference type="AlphaFoldDB" id="A0A9W9KI94"/>
<dbReference type="GO" id="GO:0072330">
    <property type="term" value="P:monocarboxylic acid biosynthetic process"/>
    <property type="evidence" value="ECO:0007669"/>
    <property type="project" value="UniProtKB-ARBA"/>
</dbReference>
<protein>
    <recommendedName>
        <fullName evidence="8">DUF676 domain-containing protein</fullName>
    </recommendedName>
</protein>
<comment type="similarity">
    <text evidence="4">Belongs to the putative lipase ROG1 family.</text>
</comment>
<proteinExistence type="inferred from homology"/>
<comment type="subcellular location">
    <subcellularLocation>
        <location evidence="2">Endoplasmic reticulum</location>
    </subcellularLocation>
    <subcellularLocation>
        <location evidence="3">Membrane</location>
    </subcellularLocation>
    <subcellularLocation>
        <location evidence="1">Mitochondrion</location>
    </subcellularLocation>
</comment>